<protein>
    <submittedName>
        <fullName evidence="1">Uncharacterized protein</fullName>
    </submittedName>
</protein>
<dbReference type="Proteomes" id="UP000188268">
    <property type="component" value="Unassembled WGS sequence"/>
</dbReference>
<evidence type="ECO:0000313" key="1">
    <source>
        <dbReference type="EMBL" id="OMO55670.1"/>
    </source>
</evidence>
<dbReference type="Gramene" id="OMO55670">
    <property type="protein sequence ID" value="OMO55670"/>
    <property type="gene ID" value="CCACVL1_27100"/>
</dbReference>
<organism evidence="1 2">
    <name type="scientific">Corchorus capsularis</name>
    <name type="common">Jute</name>
    <dbReference type="NCBI Taxonomy" id="210143"/>
    <lineage>
        <taxon>Eukaryota</taxon>
        <taxon>Viridiplantae</taxon>
        <taxon>Streptophyta</taxon>
        <taxon>Embryophyta</taxon>
        <taxon>Tracheophyta</taxon>
        <taxon>Spermatophyta</taxon>
        <taxon>Magnoliopsida</taxon>
        <taxon>eudicotyledons</taxon>
        <taxon>Gunneridae</taxon>
        <taxon>Pentapetalae</taxon>
        <taxon>rosids</taxon>
        <taxon>malvids</taxon>
        <taxon>Malvales</taxon>
        <taxon>Malvaceae</taxon>
        <taxon>Grewioideae</taxon>
        <taxon>Apeibeae</taxon>
        <taxon>Corchorus</taxon>
    </lineage>
</organism>
<keyword evidence="2" id="KW-1185">Reference proteome</keyword>
<comment type="caution">
    <text evidence="1">The sequence shown here is derived from an EMBL/GenBank/DDBJ whole genome shotgun (WGS) entry which is preliminary data.</text>
</comment>
<feature type="non-terminal residue" evidence="1">
    <location>
        <position position="1"/>
    </location>
</feature>
<sequence length="36" mass="3872">SPNQGFQGHAARADGADASLPYMKVNYDQALIVIRP</sequence>
<gene>
    <name evidence="1" type="ORF">CCACVL1_27100</name>
</gene>
<reference evidence="1 2" key="1">
    <citation type="submission" date="2013-09" db="EMBL/GenBank/DDBJ databases">
        <title>Corchorus capsularis genome sequencing.</title>
        <authorList>
            <person name="Alam M."/>
            <person name="Haque M.S."/>
            <person name="Islam M.S."/>
            <person name="Emdad E.M."/>
            <person name="Islam M.M."/>
            <person name="Ahmed B."/>
            <person name="Halim A."/>
            <person name="Hossen Q.M.M."/>
            <person name="Hossain M.Z."/>
            <person name="Ahmed R."/>
            <person name="Khan M.M."/>
            <person name="Islam R."/>
            <person name="Rashid M.M."/>
            <person name="Khan S.A."/>
            <person name="Rahman M.S."/>
            <person name="Alam M."/>
        </authorList>
    </citation>
    <scope>NUCLEOTIDE SEQUENCE [LARGE SCALE GENOMIC DNA]</scope>
    <source>
        <strain evidence="2">cv. CVL-1</strain>
        <tissue evidence="1">Whole seedling</tissue>
    </source>
</reference>
<proteinExistence type="predicted"/>
<dbReference type="EMBL" id="AWWV01014592">
    <property type="protein sequence ID" value="OMO55670.1"/>
    <property type="molecule type" value="Genomic_DNA"/>
</dbReference>
<accession>A0A1R3GCC9</accession>
<name>A0A1R3GCC9_COCAP</name>
<evidence type="ECO:0000313" key="2">
    <source>
        <dbReference type="Proteomes" id="UP000188268"/>
    </source>
</evidence>
<dbReference type="AlphaFoldDB" id="A0A1R3GCC9"/>